<dbReference type="InterPro" id="IPR037185">
    <property type="entry name" value="EmrE-like"/>
</dbReference>
<evidence type="ECO:0000256" key="9">
    <source>
        <dbReference type="RuleBase" id="RU003942"/>
    </source>
</evidence>
<dbReference type="HOGENOM" id="CLU_133067_0_0_6"/>
<keyword evidence="12" id="KW-1185">Reference proteome</keyword>
<name>E1SVS9_FERBD</name>
<evidence type="ECO:0000256" key="2">
    <source>
        <dbReference type="ARBA" id="ARBA00011358"/>
    </source>
</evidence>
<dbReference type="STRING" id="550540.Fbal_2207"/>
<feature type="transmembrane region" description="Helical" evidence="10">
    <location>
        <begin position="25"/>
        <end position="47"/>
    </location>
</feature>
<dbReference type="GO" id="GO:0015199">
    <property type="term" value="F:amino-acid betaine transmembrane transporter activity"/>
    <property type="evidence" value="ECO:0007669"/>
    <property type="project" value="TreeGrafter"/>
</dbReference>
<organism evidence="11 12">
    <name type="scientific">Ferrimonas balearica (strain DSM 9799 / CCM 4581 / KCTC 23876 / PAT)</name>
    <dbReference type="NCBI Taxonomy" id="550540"/>
    <lineage>
        <taxon>Bacteria</taxon>
        <taxon>Pseudomonadati</taxon>
        <taxon>Pseudomonadota</taxon>
        <taxon>Gammaproteobacteria</taxon>
        <taxon>Alteromonadales</taxon>
        <taxon>Ferrimonadaceae</taxon>
        <taxon>Ferrimonas</taxon>
    </lineage>
</organism>
<keyword evidence="4" id="KW-1003">Cell membrane</keyword>
<feature type="transmembrane region" description="Helical" evidence="10">
    <location>
        <begin position="53"/>
        <end position="71"/>
    </location>
</feature>
<evidence type="ECO:0000256" key="7">
    <source>
        <dbReference type="ARBA" id="ARBA00022989"/>
    </source>
</evidence>
<keyword evidence="5" id="KW-0997">Cell inner membrane</keyword>
<evidence type="ECO:0000313" key="11">
    <source>
        <dbReference type="EMBL" id="ADN76410.1"/>
    </source>
</evidence>
<dbReference type="Proteomes" id="UP000006683">
    <property type="component" value="Chromosome"/>
</dbReference>
<comment type="subunit">
    <text evidence="2">Forms a complex with MdtI.</text>
</comment>
<accession>E1SVS9</accession>
<feature type="transmembrane region" description="Helical" evidence="10">
    <location>
        <begin position="83"/>
        <end position="102"/>
    </location>
</feature>
<proteinExistence type="inferred from homology"/>
<keyword evidence="8 10" id="KW-0472">Membrane</keyword>
<dbReference type="EMBL" id="CP002209">
    <property type="protein sequence ID" value="ADN76410.1"/>
    <property type="molecule type" value="Genomic_DNA"/>
</dbReference>
<dbReference type="GO" id="GO:0015297">
    <property type="term" value="F:antiporter activity"/>
    <property type="evidence" value="ECO:0007669"/>
    <property type="project" value="TreeGrafter"/>
</dbReference>
<dbReference type="InterPro" id="IPR000390">
    <property type="entry name" value="Small_drug/metabolite_transptr"/>
</dbReference>
<dbReference type="Pfam" id="PF00893">
    <property type="entry name" value="Multi_Drug_Res"/>
    <property type="match status" value="1"/>
</dbReference>
<feature type="transmembrane region" description="Helical" evidence="10">
    <location>
        <begin position="108"/>
        <end position="126"/>
    </location>
</feature>
<protein>
    <recommendedName>
        <fullName evidence="3">Spermidine export protein MdtJ</fullName>
    </recommendedName>
</protein>
<comment type="subcellular location">
    <subcellularLocation>
        <location evidence="1">Cell inner membrane</location>
        <topology evidence="1">Multi-pass membrane protein</topology>
    </subcellularLocation>
    <subcellularLocation>
        <location evidence="9">Cell membrane</location>
        <topology evidence="9">Multi-pass membrane protein</topology>
    </subcellularLocation>
</comment>
<evidence type="ECO:0000256" key="4">
    <source>
        <dbReference type="ARBA" id="ARBA00022475"/>
    </source>
</evidence>
<evidence type="ECO:0000256" key="8">
    <source>
        <dbReference type="ARBA" id="ARBA00023136"/>
    </source>
</evidence>
<dbReference type="SUPFAM" id="SSF103481">
    <property type="entry name" value="Multidrug resistance efflux transporter EmrE"/>
    <property type="match status" value="1"/>
</dbReference>
<dbReference type="Gene3D" id="1.10.3730.20">
    <property type="match status" value="1"/>
</dbReference>
<dbReference type="AlphaFoldDB" id="E1SVS9"/>
<dbReference type="GO" id="GO:0005886">
    <property type="term" value="C:plasma membrane"/>
    <property type="evidence" value="ECO:0007669"/>
    <property type="project" value="UniProtKB-SubCell"/>
</dbReference>
<dbReference type="GO" id="GO:0015220">
    <property type="term" value="F:choline transmembrane transporter activity"/>
    <property type="evidence" value="ECO:0007669"/>
    <property type="project" value="TreeGrafter"/>
</dbReference>
<dbReference type="PANTHER" id="PTHR30561:SF2">
    <property type="entry name" value="SPERMIDINE EXPORT PROTEIN MDTJ"/>
    <property type="match status" value="1"/>
</dbReference>
<dbReference type="eggNOG" id="COG2076">
    <property type="taxonomic scope" value="Bacteria"/>
</dbReference>
<evidence type="ECO:0000256" key="5">
    <source>
        <dbReference type="ARBA" id="ARBA00022519"/>
    </source>
</evidence>
<sequence>MAAPYTALDIAASRATNGAIMKTKWVCWGFLTLAIVTEVAGTSMMSVFSEDNWLKYLMLYAFIGTSYYFLAKAAKRIPIGIAYALWEGLGISLIALVGIFWLGQIPSLLTAIGLMLAIVGIVMVTLGEEQSEASASC</sequence>
<dbReference type="GO" id="GO:1903711">
    <property type="term" value="P:spermidine transmembrane transport"/>
    <property type="evidence" value="ECO:0007669"/>
    <property type="project" value="TreeGrafter"/>
</dbReference>
<evidence type="ECO:0000256" key="3">
    <source>
        <dbReference type="ARBA" id="ARBA00021112"/>
    </source>
</evidence>
<comment type="similarity">
    <text evidence="9">Belongs to the drug/metabolite transporter (DMT) superfamily. Small multidrug resistance (SMR) (TC 2.A.7.1) family.</text>
</comment>
<dbReference type="InterPro" id="IPR045324">
    <property type="entry name" value="Small_multidrug_res"/>
</dbReference>
<evidence type="ECO:0000256" key="1">
    <source>
        <dbReference type="ARBA" id="ARBA00004429"/>
    </source>
</evidence>
<gene>
    <name evidence="11" type="ordered locus">Fbal_2207</name>
</gene>
<dbReference type="PANTHER" id="PTHR30561">
    <property type="entry name" value="SMR FAMILY PROTON-DEPENDENT DRUG EFFLUX TRANSPORTER SUGE"/>
    <property type="match status" value="1"/>
</dbReference>
<dbReference type="KEGG" id="fbl:Fbal_2207"/>
<evidence type="ECO:0000313" key="12">
    <source>
        <dbReference type="Proteomes" id="UP000006683"/>
    </source>
</evidence>
<dbReference type="GO" id="GO:0031460">
    <property type="term" value="P:glycine betaine transport"/>
    <property type="evidence" value="ECO:0007669"/>
    <property type="project" value="TreeGrafter"/>
</dbReference>
<evidence type="ECO:0000256" key="6">
    <source>
        <dbReference type="ARBA" id="ARBA00022692"/>
    </source>
</evidence>
<keyword evidence="7 10" id="KW-1133">Transmembrane helix</keyword>
<keyword evidence="6 9" id="KW-0812">Transmembrane</keyword>
<evidence type="ECO:0000256" key="10">
    <source>
        <dbReference type="SAM" id="Phobius"/>
    </source>
</evidence>
<reference evidence="11 12" key="1">
    <citation type="journal article" date="2010" name="Stand. Genomic Sci.">
        <title>Complete genome sequence of Ferrimonas balearica type strain (PAT).</title>
        <authorList>
            <person name="Nolan M."/>
            <person name="Sikorski J."/>
            <person name="Davenport K."/>
            <person name="Lucas S."/>
            <person name="Glavina Del Rio T."/>
            <person name="Tice H."/>
            <person name="Cheng J."/>
            <person name="Goodwin L."/>
            <person name="Pitluck S."/>
            <person name="Liolios K."/>
            <person name="Ivanova N."/>
            <person name="Mavromatis K."/>
            <person name="Ovchinnikova G."/>
            <person name="Pati A."/>
            <person name="Chen A."/>
            <person name="Palaniappan K."/>
            <person name="Land M."/>
            <person name="Hauser L."/>
            <person name="Chang Y."/>
            <person name="Jeffries C."/>
            <person name="Tapia R."/>
            <person name="Brettin T."/>
            <person name="Detter J."/>
            <person name="Han C."/>
            <person name="Yasawong M."/>
            <person name="Rohde M."/>
            <person name="Tindall B."/>
            <person name="Goker M."/>
            <person name="Woyke T."/>
            <person name="Bristow J."/>
            <person name="Eisen J."/>
            <person name="Markowitz V."/>
            <person name="Hugenholtz P."/>
            <person name="Kyrpides N."/>
            <person name="Klenk H."/>
            <person name="Lapidus A."/>
        </authorList>
    </citation>
    <scope>NUCLEOTIDE SEQUENCE [LARGE SCALE GENOMIC DNA]</scope>
    <source>
        <strain evidence="12">DSM 9799 / CCM 4581 / KCTC 23876 / PAT</strain>
    </source>
</reference>